<dbReference type="PROSITE" id="PS51272">
    <property type="entry name" value="SLH"/>
    <property type="match status" value="2"/>
</dbReference>
<dbReference type="Pfam" id="PF01473">
    <property type="entry name" value="Choline_bind_1"/>
    <property type="match status" value="1"/>
</dbReference>
<evidence type="ECO:0000256" key="2">
    <source>
        <dbReference type="PROSITE-ProRule" id="PRU00591"/>
    </source>
</evidence>
<dbReference type="InterPro" id="IPR013783">
    <property type="entry name" value="Ig-like_fold"/>
</dbReference>
<dbReference type="Pfam" id="PF00395">
    <property type="entry name" value="SLH"/>
    <property type="match status" value="2"/>
</dbReference>
<dbReference type="InterPro" id="IPR018337">
    <property type="entry name" value="Cell_wall/Cho-bd_repeat"/>
</dbReference>
<dbReference type="EMBL" id="QOHO01000073">
    <property type="protein sequence ID" value="RFZ76780.1"/>
    <property type="molecule type" value="Genomic_DNA"/>
</dbReference>
<protein>
    <recommendedName>
        <fullName evidence="9">Fibronectin type-III domain-containing protein</fullName>
    </recommendedName>
</protein>
<dbReference type="InterPro" id="IPR036116">
    <property type="entry name" value="FN3_sf"/>
</dbReference>
<dbReference type="SMART" id="SM00060">
    <property type="entry name" value="FN3"/>
    <property type="match status" value="1"/>
</dbReference>
<dbReference type="SUPFAM" id="SSF49265">
    <property type="entry name" value="Fibronectin type III"/>
    <property type="match status" value="1"/>
</dbReference>
<feature type="domain" description="SLH" evidence="6">
    <location>
        <begin position="1202"/>
        <end position="1265"/>
    </location>
</feature>
<evidence type="ECO:0000256" key="4">
    <source>
        <dbReference type="SAM" id="SignalP"/>
    </source>
</evidence>
<reference evidence="7 8" key="1">
    <citation type="submission" date="2018-07" db="EMBL/GenBank/DDBJ databases">
        <title>New species, Clostridium PI-S10-A1B.</title>
        <authorList>
            <person name="Krishna G."/>
            <person name="Summeta K."/>
            <person name="Shikha S."/>
            <person name="Prabhu P.B."/>
            <person name="Suresh K."/>
        </authorList>
    </citation>
    <scope>NUCLEOTIDE SEQUENCE [LARGE SCALE GENOMIC DNA]</scope>
    <source>
        <strain evidence="7 8">PI-S10-A1B</strain>
    </source>
</reference>
<dbReference type="Gene3D" id="2.10.270.10">
    <property type="entry name" value="Cholin Binding"/>
    <property type="match status" value="1"/>
</dbReference>
<dbReference type="Proteomes" id="UP000260680">
    <property type="component" value="Unassembled WGS sequence"/>
</dbReference>
<keyword evidence="1" id="KW-0677">Repeat</keyword>
<evidence type="ECO:0000259" key="6">
    <source>
        <dbReference type="PROSITE" id="PS51272"/>
    </source>
</evidence>
<dbReference type="Pfam" id="PF00041">
    <property type="entry name" value="fn3"/>
    <property type="match status" value="1"/>
</dbReference>
<dbReference type="PROSITE" id="PS51170">
    <property type="entry name" value="CW"/>
    <property type="match status" value="1"/>
</dbReference>
<dbReference type="OrthoDB" id="1703838at2"/>
<feature type="region of interest" description="Disordered" evidence="3">
    <location>
        <begin position="709"/>
        <end position="729"/>
    </location>
</feature>
<dbReference type="CDD" id="cd00063">
    <property type="entry name" value="FN3"/>
    <property type="match status" value="1"/>
</dbReference>
<keyword evidence="4" id="KW-0732">Signal</keyword>
<name>A0A3E2N705_9FIRM</name>
<comment type="caution">
    <text evidence="7">The sequence shown here is derived from an EMBL/GenBank/DDBJ whole genome shotgun (WGS) entry which is preliminary data.</text>
</comment>
<dbReference type="InterPro" id="IPR003961">
    <property type="entry name" value="FN3_dom"/>
</dbReference>
<gene>
    <name evidence="7" type="ORF">DS742_22060</name>
</gene>
<evidence type="ECO:0000313" key="7">
    <source>
        <dbReference type="EMBL" id="RFZ76780.1"/>
    </source>
</evidence>
<sequence>MKNILKKAASIVLAALLAVNGGTPLGGIITSGAETQIYLDISTGDIIIDGSTVTCGSDTITATTNHTVFNISQSVSTETGNTITVKSGSNVSVTIENININAPACAFSVENNASVNLTLKGANKLKSSNYYAGLQVPKTASLIITEESGNNVLEVTGGLFGAGIGGALATGSDSGIITVNGGSITANGGNGGAGIGGAGDGGDGTVIVHGGSITASGLGGAAGIGGGKGNGTDGGDGTVTIYGGSITATSTIRGAGIGGGLGDVGGYSGGESNVTIYGGIINAAGNIGGTGIGGGAGGDVEGIGGIGGKGGDSTVAIYRGIITATGIGGGIGGTGGRGDLGSDGGTGGSSSITIYGGSIAATGIIGGGMGGNGGIGDLHRGGNGGTSGSSSITINGGNISANGDIGSGMGGMGGVGFSCPNGYNGSVGSITVTINGGSINGTIQGTPKNSNNSDLLQTIVTLTDSSSSPVKDSQIISLVSDPLYDYGIKDVKTDNNGKIYLYLPADTAVTKADTFTNTFAGHAQSGYSDTLTDLRVTGVTPCDSNSLINGDLTIIFNKDMDPEPGSVSLIKSDNTQVTLDKMKGIWKDSKTYLIPYTGLSYGTAYTVNISGFKDAGRVIMMSDSTHILTTEPDPALPSVSPDSLTIPKGSSAELTVSFGQGSKAATMAWIESDDNSVIAIRKLKSATPSQAIAATPSIATPSIATPSVAAPNTASKATPSSAEKATPSQAGTQILKLTSPGSILVTGKDTGDAYLTIIFNDGEQTSTTIPVSVLLPAPAWPSKSILTASGITDTEATLTWTGANDNTEISGYKIYQDGELIGFTDASISSYTVEGLSPSTQYHFQVQAGNDDDVWTIDGPSLVVTTLSSDYSDSDGRDYESHTSDNTAPVNVSAALSSVPAQNGQASTIVSKQIIEELIASAIEKARNQGKAADHIGISLNIRTLAGTTALSVTLPQSVTQRLAQSKVEQLEICSSLFSLTFDRESLAEFTRQVTGDLTLSITPAGRLSGEGGAITGQRPVFHVSLSYMREGKTVFITSLGSGRALLSIPYVPADDEETGCLYAVYVDADSNVTRISDSVYDGSTKSVLFMTDHFSVYGIGYTEPLNRYTDISSHWAKDYIEYAADRGYLKGTTDTKFEPDAPMTLGEWKASLDALSGTDTGSLIAGAGESPDQTVNRQESAVFFLNFTKSLGQILPAAREVTAFRDNIKIDSTCEEAVSIMQQAGIMSGMEDNCFKPKETLTRAQFSAMVYRYACRMLSPSTAQGFSLNDSGQWMFFKEGRAVKGWYPLDAGGNTRYYYFDSCATMATGKWLKINGKWYYFYSDGIMAVNTIIDGYNVNDAGVMEE</sequence>
<dbReference type="SUPFAM" id="SSF69360">
    <property type="entry name" value="Cell wall binding repeat"/>
    <property type="match status" value="1"/>
</dbReference>
<evidence type="ECO:0000259" key="5">
    <source>
        <dbReference type="PROSITE" id="PS50853"/>
    </source>
</evidence>
<dbReference type="InterPro" id="IPR001119">
    <property type="entry name" value="SLH_dom"/>
</dbReference>
<feature type="repeat" description="Cell wall-binding" evidence="2">
    <location>
        <begin position="1309"/>
        <end position="1328"/>
    </location>
</feature>
<evidence type="ECO:0000256" key="1">
    <source>
        <dbReference type="ARBA" id="ARBA00022737"/>
    </source>
</evidence>
<accession>A0A3E2N705</accession>
<evidence type="ECO:0000313" key="8">
    <source>
        <dbReference type="Proteomes" id="UP000260680"/>
    </source>
</evidence>
<feature type="chain" id="PRO_5039517162" description="Fibronectin type-III domain-containing protein" evidence="4">
    <location>
        <begin position="22"/>
        <end position="1347"/>
    </location>
</feature>
<feature type="domain" description="SLH" evidence="6">
    <location>
        <begin position="1104"/>
        <end position="1167"/>
    </location>
</feature>
<feature type="signal peptide" evidence="4">
    <location>
        <begin position="1"/>
        <end position="21"/>
    </location>
</feature>
<dbReference type="PROSITE" id="PS50853">
    <property type="entry name" value="FN3"/>
    <property type="match status" value="1"/>
</dbReference>
<evidence type="ECO:0008006" key="9">
    <source>
        <dbReference type="Google" id="ProtNLM"/>
    </source>
</evidence>
<proteinExistence type="predicted"/>
<feature type="domain" description="Fibronectin type-III" evidence="5">
    <location>
        <begin position="782"/>
        <end position="869"/>
    </location>
</feature>
<organism evidence="7 8">
    <name type="scientific">Lacrimispora amygdalina</name>
    <dbReference type="NCBI Taxonomy" id="253257"/>
    <lineage>
        <taxon>Bacteria</taxon>
        <taxon>Bacillati</taxon>
        <taxon>Bacillota</taxon>
        <taxon>Clostridia</taxon>
        <taxon>Lachnospirales</taxon>
        <taxon>Lachnospiraceae</taxon>
        <taxon>Lacrimispora</taxon>
    </lineage>
</organism>
<evidence type="ECO:0000256" key="3">
    <source>
        <dbReference type="SAM" id="MobiDB-lite"/>
    </source>
</evidence>
<dbReference type="Gene3D" id="2.60.40.10">
    <property type="entry name" value="Immunoglobulins"/>
    <property type="match status" value="1"/>
</dbReference>
<dbReference type="RefSeq" id="WP_117419122.1">
    <property type="nucleotide sequence ID" value="NZ_QOHO01000073.1"/>
</dbReference>